<feature type="compositionally biased region" description="Polar residues" evidence="1">
    <location>
        <begin position="65"/>
        <end position="86"/>
    </location>
</feature>
<name>A0A0A9YJL2_LYGHE</name>
<feature type="non-terminal residue" evidence="2">
    <location>
        <position position="1"/>
    </location>
</feature>
<feature type="region of interest" description="Disordered" evidence="1">
    <location>
        <begin position="116"/>
        <end position="135"/>
    </location>
</feature>
<feature type="region of interest" description="Disordered" evidence="1">
    <location>
        <begin position="1"/>
        <end position="88"/>
    </location>
</feature>
<sequence>DSTPSKSSETANSKISPPGQTSSAKKRRRRGAWCKGMIKKPRKHSSESSLTAPSGSKECVIEPISSGSVVHSTPSKTSPNKHSSSDIGADSAVDASCLNESVAASEDRANETLNGYITGATDDSEVEPSDTPKKVKADREGLNRLFVDTVEMTGARNNAERLIDLHGSLSRVIDSYMLKWDRTHLVKDLRDQLRKFEEDTSDEESGMTVDAN</sequence>
<feature type="compositionally biased region" description="Basic residues" evidence="1">
    <location>
        <begin position="24"/>
        <end position="43"/>
    </location>
</feature>
<accession>A0A0A9YJL2</accession>
<feature type="compositionally biased region" description="Polar residues" evidence="1">
    <location>
        <begin position="1"/>
        <end position="23"/>
    </location>
</feature>
<organism evidence="2">
    <name type="scientific">Lygus hesperus</name>
    <name type="common">Western plant bug</name>
    <dbReference type="NCBI Taxonomy" id="30085"/>
    <lineage>
        <taxon>Eukaryota</taxon>
        <taxon>Metazoa</taxon>
        <taxon>Ecdysozoa</taxon>
        <taxon>Arthropoda</taxon>
        <taxon>Hexapoda</taxon>
        <taxon>Insecta</taxon>
        <taxon>Pterygota</taxon>
        <taxon>Neoptera</taxon>
        <taxon>Paraneoptera</taxon>
        <taxon>Hemiptera</taxon>
        <taxon>Heteroptera</taxon>
        <taxon>Panheteroptera</taxon>
        <taxon>Cimicomorpha</taxon>
        <taxon>Miridae</taxon>
        <taxon>Mirini</taxon>
        <taxon>Lygus</taxon>
    </lineage>
</organism>
<dbReference type="EMBL" id="GBHO01011225">
    <property type="protein sequence ID" value="JAG32379.1"/>
    <property type="molecule type" value="Transcribed_RNA"/>
</dbReference>
<proteinExistence type="predicted"/>
<reference evidence="2" key="1">
    <citation type="journal article" date="2014" name="PLoS ONE">
        <title>Transcriptome-Based Identification of ABC Transporters in the Western Tarnished Plant Bug Lygus hesperus.</title>
        <authorList>
            <person name="Hull J.J."/>
            <person name="Chaney K."/>
            <person name="Geib S.M."/>
            <person name="Fabrick J.A."/>
            <person name="Brent C.S."/>
            <person name="Walsh D."/>
            <person name="Lavine L.C."/>
        </authorList>
    </citation>
    <scope>NUCLEOTIDE SEQUENCE</scope>
</reference>
<protein>
    <submittedName>
        <fullName evidence="2">3-isopropylmalate dehydratase large subunit</fullName>
    </submittedName>
</protein>
<evidence type="ECO:0000256" key="1">
    <source>
        <dbReference type="SAM" id="MobiDB-lite"/>
    </source>
</evidence>
<evidence type="ECO:0000313" key="2">
    <source>
        <dbReference type="EMBL" id="JAG32379.1"/>
    </source>
</evidence>
<gene>
    <name evidence="2" type="primary">leuC_0</name>
    <name evidence="2" type="ORF">CM83_95542</name>
</gene>
<reference evidence="2" key="2">
    <citation type="submission" date="2014-07" db="EMBL/GenBank/DDBJ databases">
        <authorList>
            <person name="Hull J."/>
        </authorList>
    </citation>
    <scope>NUCLEOTIDE SEQUENCE</scope>
</reference>
<dbReference type="AlphaFoldDB" id="A0A0A9YJL2"/>